<dbReference type="InterPro" id="IPR007348">
    <property type="entry name" value="CopC_dom"/>
</dbReference>
<evidence type="ECO:0008006" key="15">
    <source>
        <dbReference type="Google" id="ProtNLM"/>
    </source>
</evidence>
<organism evidence="13 14">
    <name type="scientific">Skermanella aerolata</name>
    <dbReference type="NCBI Taxonomy" id="393310"/>
    <lineage>
        <taxon>Bacteria</taxon>
        <taxon>Pseudomonadati</taxon>
        <taxon>Pseudomonadota</taxon>
        <taxon>Alphaproteobacteria</taxon>
        <taxon>Rhodospirillales</taxon>
        <taxon>Azospirillaceae</taxon>
        <taxon>Skermanella</taxon>
    </lineage>
</organism>
<evidence type="ECO:0000256" key="10">
    <source>
        <dbReference type="SAM" id="SignalP"/>
    </source>
</evidence>
<dbReference type="GO" id="GO:0005886">
    <property type="term" value="C:plasma membrane"/>
    <property type="evidence" value="ECO:0007669"/>
    <property type="project" value="UniProtKB-SubCell"/>
</dbReference>
<comment type="caution">
    <text evidence="13">The sequence shown here is derived from an EMBL/GenBank/DDBJ whole genome shotgun (WGS) entry which is preliminary data.</text>
</comment>
<feature type="transmembrane region" description="Helical" evidence="9">
    <location>
        <begin position="246"/>
        <end position="266"/>
    </location>
</feature>
<evidence type="ECO:0000256" key="7">
    <source>
        <dbReference type="ARBA" id="ARBA00023008"/>
    </source>
</evidence>
<keyword evidence="6 9" id="KW-1133">Transmembrane helix</keyword>
<evidence type="ECO:0000256" key="5">
    <source>
        <dbReference type="ARBA" id="ARBA00022729"/>
    </source>
</evidence>
<dbReference type="InterPro" id="IPR032694">
    <property type="entry name" value="CopC/D"/>
</dbReference>
<dbReference type="GO" id="GO:0042597">
    <property type="term" value="C:periplasmic space"/>
    <property type="evidence" value="ECO:0007669"/>
    <property type="project" value="InterPro"/>
</dbReference>
<feature type="transmembrane region" description="Helical" evidence="9">
    <location>
        <begin position="278"/>
        <end position="298"/>
    </location>
</feature>
<keyword evidence="4" id="KW-0479">Metal-binding</keyword>
<keyword evidence="5 10" id="KW-0732">Signal</keyword>
<gene>
    <name evidence="13" type="ORF">SAE02_68100</name>
</gene>
<evidence type="ECO:0000256" key="1">
    <source>
        <dbReference type="ARBA" id="ARBA00004651"/>
    </source>
</evidence>
<feature type="transmembrane region" description="Helical" evidence="9">
    <location>
        <begin position="221"/>
        <end position="239"/>
    </location>
</feature>
<sequence>MLILCWFCAAGSAPARAHAMLVGTQPAADAQLERAPDRFQFEFNEPVLPLRFSLFDQTGAPLALNPPQREPGDRIVLRPEAALGSGTYLLSYRVTSADGHPVAGSVRFQVGAAETSAIRSEALARLQAEAGTEAWRWTVVTLRWLLYASLIFGVGGAIALALIKAPASIMGPARKIALRACGCAAVLLVPYHLFATAALLGATGFAVLMPGTWWLMVSGPRAWTLAATAAGLAAIIWQLSKAGNKLVTAAGAIVVALGFTLTGHTASAEPAALVRSALILHILTGAFWLGSLPLLLLAARRLTAPEAKTVLGRFAIVAGPAVLVLLACGGLMTWVQTDGDLTALWTSDYGVRLSVKVLLVLGLLAVAAVNRAKLTPSLATRQSPGGKRWLVRLLTVDHGLAFVVVAATAILSLDPPPRLAMLHGTHGISPLAMGSEMRLSAGEEKLTVLFSPSVTDRTTVTLDYLDAEGKPAAVGEADLRLALPERGVEEMQWRAHRDAGGKLRAENVTVPFAGRWTLAVDLFVDDFTKRTFIGEARFDAGPAGHDMAAMGGGAHEGPHVMISDLDGAVMNENADHLPIDCKSLTGDIAITLHAGKRYALPGFVFGYDRYQWDVPACSRVTVTMVNEDHVRHQFMMHGLPRYLYPQGMIHLEADGGTSRRATFIVPAAPKTYFVHCDMAQHTEKGLKAQLKVAGGNGDLPNIPGITAPNPAEAGPVQWVPATYPTIIAGLLLLVVPLIFGAAAFARR</sequence>
<dbReference type="GO" id="GO:0006825">
    <property type="term" value="P:copper ion transport"/>
    <property type="evidence" value="ECO:0007669"/>
    <property type="project" value="InterPro"/>
</dbReference>
<feature type="transmembrane region" description="Helical" evidence="9">
    <location>
        <begin position="726"/>
        <end position="745"/>
    </location>
</feature>
<feature type="signal peptide" evidence="10">
    <location>
        <begin position="1"/>
        <end position="17"/>
    </location>
</feature>
<dbReference type="InterPro" id="IPR008972">
    <property type="entry name" value="Cupredoxin"/>
</dbReference>
<dbReference type="InterPro" id="IPR008457">
    <property type="entry name" value="Cu-R_CopD_dom"/>
</dbReference>
<evidence type="ECO:0000256" key="9">
    <source>
        <dbReference type="SAM" id="Phobius"/>
    </source>
</evidence>
<evidence type="ECO:0000259" key="12">
    <source>
        <dbReference type="Pfam" id="PF05425"/>
    </source>
</evidence>
<reference evidence="13 14" key="1">
    <citation type="submission" date="2019-07" db="EMBL/GenBank/DDBJ databases">
        <title>Whole genome shotgun sequence of Skermanella aerolata NBRC 106429.</title>
        <authorList>
            <person name="Hosoyama A."/>
            <person name="Uohara A."/>
            <person name="Ohji S."/>
            <person name="Ichikawa N."/>
        </authorList>
    </citation>
    <scope>NUCLEOTIDE SEQUENCE [LARGE SCALE GENOMIC DNA]</scope>
    <source>
        <strain evidence="13 14">NBRC 106429</strain>
    </source>
</reference>
<evidence type="ECO:0000313" key="13">
    <source>
        <dbReference type="EMBL" id="GEO42662.1"/>
    </source>
</evidence>
<evidence type="ECO:0000259" key="11">
    <source>
        <dbReference type="Pfam" id="PF04234"/>
    </source>
</evidence>
<feature type="domain" description="Copper resistance protein D" evidence="12">
    <location>
        <begin position="310"/>
        <end position="411"/>
    </location>
</feature>
<dbReference type="PANTHER" id="PTHR34820:SF4">
    <property type="entry name" value="INNER MEMBRANE PROTEIN YEBZ"/>
    <property type="match status" value="1"/>
</dbReference>
<feature type="domain" description="CopC" evidence="11">
    <location>
        <begin position="18"/>
        <end position="110"/>
    </location>
</feature>
<evidence type="ECO:0000256" key="8">
    <source>
        <dbReference type="ARBA" id="ARBA00023136"/>
    </source>
</evidence>
<name>A0A512E1R6_9PROT</name>
<dbReference type="AlphaFoldDB" id="A0A512E1R6"/>
<proteinExistence type="predicted"/>
<evidence type="ECO:0000313" key="14">
    <source>
        <dbReference type="Proteomes" id="UP000321523"/>
    </source>
</evidence>
<protein>
    <recommendedName>
        <fullName evidence="15">Copper resistance protein CopC</fullName>
    </recommendedName>
</protein>
<dbReference type="Proteomes" id="UP000321523">
    <property type="component" value="Unassembled WGS sequence"/>
</dbReference>
<keyword evidence="8 9" id="KW-0472">Membrane</keyword>
<keyword evidence="3 9" id="KW-0812">Transmembrane</keyword>
<dbReference type="Pfam" id="PF05425">
    <property type="entry name" value="CopD"/>
    <property type="match status" value="1"/>
</dbReference>
<dbReference type="SUPFAM" id="SSF81296">
    <property type="entry name" value="E set domains"/>
    <property type="match status" value="1"/>
</dbReference>
<keyword evidence="7" id="KW-0186">Copper</keyword>
<keyword evidence="14" id="KW-1185">Reference proteome</keyword>
<dbReference type="GO" id="GO:0005507">
    <property type="term" value="F:copper ion binding"/>
    <property type="evidence" value="ECO:0007669"/>
    <property type="project" value="InterPro"/>
</dbReference>
<evidence type="ECO:0000256" key="2">
    <source>
        <dbReference type="ARBA" id="ARBA00022475"/>
    </source>
</evidence>
<evidence type="ECO:0000256" key="3">
    <source>
        <dbReference type="ARBA" id="ARBA00022692"/>
    </source>
</evidence>
<dbReference type="EMBL" id="BJYZ01000047">
    <property type="protein sequence ID" value="GEO42662.1"/>
    <property type="molecule type" value="Genomic_DNA"/>
</dbReference>
<feature type="transmembrane region" description="Helical" evidence="9">
    <location>
        <begin position="389"/>
        <end position="413"/>
    </location>
</feature>
<keyword evidence="2" id="KW-1003">Cell membrane</keyword>
<evidence type="ECO:0000256" key="6">
    <source>
        <dbReference type="ARBA" id="ARBA00022989"/>
    </source>
</evidence>
<feature type="transmembrane region" description="Helical" evidence="9">
    <location>
        <begin position="184"/>
        <end position="209"/>
    </location>
</feature>
<dbReference type="InterPro" id="IPR014755">
    <property type="entry name" value="Cu-Rt/internalin_Ig-like"/>
</dbReference>
<dbReference type="GO" id="GO:0046688">
    <property type="term" value="P:response to copper ion"/>
    <property type="evidence" value="ECO:0007669"/>
    <property type="project" value="InterPro"/>
</dbReference>
<feature type="chain" id="PRO_5021922195" description="Copper resistance protein CopC" evidence="10">
    <location>
        <begin position="18"/>
        <end position="747"/>
    </location>
</feature>
<feature type="transmembrane region" description="Helical" evidence="9">
    <location>
        <begin position="144"/>
        <end position="163"/>
    </location>
</feature>
<dbReference type="Pfam" id="PF04234">
    <property type="entry name" value="CopC"/>
    <property type="match status" value="1"/>
</dbReference>
<comment type="subcellular location">
    <subcellularLocation>
        <location evidence="1">Cell membrane</location>
        <topology evidence="1">Multi-pass membrane protein</topology>
    </subcellularLocation>
</comment>
<dbReference type="Gene3D" id="2.60.40.420">
    <property type="entry name" value="Cupredoxins - blue copper proteins"/>
    <property type="match status" value="1"/>
</dbReference>
<dbReference type="Gene3D" id="2.60.40.1220">
    <property type="match status" value="1"/>
</dbReference>
<dbReference type="SUPFAM" id="SSF49503">
    <property type="entry name" value="Cupredoxins"/>
    <property type="match status" value="1"/>
</dbReference>
<feature type="transmembrane region" description="Helical" evidence="9">
    <location>
        <begin position="310"/>
        <end position="337"/>
    </location>
</feature>
<feature type="transmembrane region" description="Helical" evidence="9">
    <location>
        <begin position="349"/>
        <end position="369"/>
    </location>
</feature>
<dbReference type="InterPro" id="IPR014756">
    <property type="entry name" value="Ig_E-set"/>
</dbReference>
<accession>A0A512E1R6</accession>
<dbReference type="PANTHER" id="PTHR34820">
    <property type="entry name" value="INNER MEMBRANE PROTEIN YEBZ"/>
    <property type="match status" value="1"/>
</dbReference>
<evidence type="ECO:0000256" key="4">
    <source>
        <dbReference type="ARBA" id="ARBA00022723"/>
    </source>
</evidence>